<feature type="region of interest" description="Disordered" evidence="1">
    <location>
        <begin position="173"/>
        <end position="203"/>
    </location>
</feature>
<organism evidence="3 4">
    <name type="scientific">Streptomyces venezuelae</name>
    <dbReference type="NCBI Taxonomy" id="54571"/>
    <lineage>
        <taxon>Bacteria</taxon>
        <taxon>Bacillati</taxon>
        <taxon>Actinomycetota</taxon>
        <taxon>Actinomycetes</taxon>
        <taxon>Kitasatosporales</taxon>
        <taxon>Streptomycetaceae</taxon>
        <taxon>Streptomyces</taxon>
    </lineage>
</organism>
<evidence type="ECO:0000259" key="2">
    <source>
        <dbReference type="Pfam" id="PF03756"/>
    </source>
</evidence>
<protein>
    <recommendedName>
        <fullName evidence="2">A-factor biosynthesis hotdog domain-containing protein</fullName>
    </recommendedName>
</protein>
<dbReference type="RefSeq" id="WP_150208508.1">
    <property type="nucleotide sequence ID" value="NZ_CP029190.1"/>
</dbReference>
<dbReference type="OrthoDB" id="7838374at2"/>
<proteinExistence type="predicted"/>
<sequence length="339" mass="35873">MTSTTATLTDPKQYVGKKHQDEVLVIGWQHHTATTQTVTVQWPAHHAFYTPAPGAHSPLLLTESIRQALALVCHTSYDIPVGHRMGWEHIRFHANPAALRTTGAPVRADLRVTHSAVTRRRLGSARLTAHVIASIGNTYAGSAEIHYSAHPAVIYDRLRGRYADAAQAFAQAPAPAEPVPAHRVGRSDPRDVTLTPTGAPNRFGLRVDTSHPVLFDHPHDHVPGMVLLEAAGQAVLATAGTAVTLTGFETDFHHYVEFDAPCTLTTAPAPPGLDHRPRTRVTAHQNNRQVFTTLIATVPAATVPAATGAVATDTAGTDTTGTGTAGTGTAADEAAAPTP</sequence>
<dbReference type="InterPro" id="IPR005509">
    <property type="entry name" value="AfsA_hotdog_dom"/>
</dbReference>
<dbReference type="AlphaFoldDB" id="A0A5P2D1C0"/>
<dbReference type="InterPro" id="IPR047757">
    <property type="entry name" value="AfsA-like"/>
</dbReference>
<dbReference type="Proteomes" id="UP000325211">
    <property type="component" value="Chromosome"/>
</dbReference>
<feature type="region of interest" description="Disordered" evidence="1">
    <location>
        <begin position="312"/>
        <end position="339"/>
    </location>
</feature>
<evidence type="ECO:0000313" key="4">
    <source>
        <dbReference type="Proteomes" id="UP000325211"/>
    </source>
</evidence>
<feature type="domain" description="A-factor biosynthesis hotdog" evidence="2">
    <location>
        <begin position="14"/>
        <end position="131"/>
    </location>
</feature>
<dbReference type="GO" id="GO:0016740">
    <property type="term" value="F:transferase activity"/>
    <property type="evidence" value="ECO:0007669"/>
    <property type="project" value="InterPro"/>
</dbReference>
<dbReference type="Pfam" id="PF03756">
    <property type="entry name" value="AfsA"/>
    <property type="match status" value="2"/>
</dbReference>
<evidence type="ECO:0000256" key="1">
    <source>
        <dbReference type="SAM" id="MobiDB-lite"/>
    </source>
</evidence>
<dbReference type="EMBL" id="CP029190">
    <property type="protein sequence ID" value="QES48915.1"/>
    <property type="molecule type" value="Genomic_DNA"/>
</dbReference>
<feature type="domain" description="A-factor biosynthesis hotdog" evidence="2">
    <location>
        <begin position="184"/>
        <end position="293"/>
    </location>
</feature>
<evidence type="ECO:0000313" key="3">
    <source>
        <dbReference type="EMBL" id="QES48915.1"/>
    </source>
</evidence>
<name>A0A5P2D1C0_STRVZ</name>
<accession>A0A5P2D1C0</accession>
<gene>
    <name evidence="3" type="ORF">DEJ50_14920</name>
</gene>
<reference evidence="3 4" key="1">
    <citation type="submission" date="2018-05" db="EMBL/GenBank/DDBJ databases">
        <title>Streptomyces venezuelae.</title>
        <authorList>
            <person name="Kim W."/>
            <person name="Lee N."/>
            <person name="Cho B.-K."/>
        </authorList>
    </citation>
    <scope>NUCLEOTIDE SEQUENCE [LARGE SCALE GENOMIC DNA]</scope>
    <source>
        <strain evidence="3 4">ATCC 21782</strain>
    </source>
</reference>
<dbReference type="NCBIfam" id="NF041195">
    <property type="entry name" value="ScbA_BarX_GamBu"/>
    <property type="match status" value="1"/>
</dbReference>